<dbReference type="AlphaFoldDB" id="A0A3M7SEA7"/>
<organism evidence="1 2">
    <name type="scientific">Brachionus plicatilis</name>
    <name type="common">Marine rotifer</name>
    <name type="synonym">Brachionus muelleri</name>
    <dbReference type="NCBI Taxonomy" id="10195"/>
    <lineage>
        <taxon>Eukaryota</taxon>
        <taxon>Metazoa</taxon>
        <taxon>Spiralia</taxon>
        <taxon>Gnathifera</taxon>
        <taxon>Rotifera</taxon>
        <taxon>Eurotatoria</taxon>
        <taxon>Monogononta</taxon>
        <taxon>Pseudotrocha</taxon>
        <taxon>Ploima</taxon>
        <taxon>Brachionidae</taxon>
        <taxon>Brachionus</taxon>
    </lineage>
</organism>
<accession>A0A3M7SEA7</accession>
<gene>
    <name evidence="1" type="ORF">BpHYR1_025064</name>
</gene>
<evidence type="ECO:0000313" key="1">
    <source>
        <dbReference type="EMBL" id="RNA34121.1"/>
    </source>
</evidence>
<name>A0A3M7SEA7_BRAPC</name>
<reference evidence="1 2" key="1">
    <citation type="journal article" date="2018" name="Sci. Rep.">
        <title>Genomic signatures of local adaptation to the degree of environmental predictability in rotifers.</title>
        <authorList>
            <person name="Franch-Gras L."/>
            <person name="Hahn C."/>
            <person name="Garcia-Roger E.M."/>
            <person name="Carmona M.J."/>
            <person name="Serra M."/>
            <person name="Gomez A."/>
        </authorList>
    </citation>
    <scope>NUCLEOTIDE SEQUENCE [LARGE SCALE GENOMIC DNA]</scope>
    <source>
        <strain evidence="1">HYR1</strain>
    </source>
</reference>
<comment type="caution">
    <text evidence="1">The sequence shown here is derived from an EMBL/GenBank/DDBJ whole genome shotgun (WGS) entry which is preliminary data.</text>
</comment>
<keyword evidence="2" id="KW-1185">Reference proteome</keyword>
<proteinExistence type="predicted"/>
<evidence type="ECO:0000313" key="2">
    <source>
        <dbReference type="Proteomes" id="UP000276133"/>
    </source>
</evidence>
<sequence>MFIFKLELNLISLLKFEIDFIYIINKKKSLNTYFTSEIVLIKPRHPHPHAVPKRVLNKHWPRSFGFFQQRLQKSKFAAFAFQPLRFEKLNLRRLKAKTRMIFRLIINKNYQDLFNVQNEKFPFHETQVPLLVHNLNIFLSAAMQSSDLKLTAQLISLCPKAENLSEHWALDGIVQD</sequence>
<dbReference type="Proteomes" id="UP000276133">
    <property type="component" value="Unassembled WGS sequence"/>
</dbReference>
<dbReference type="EMBL" id="REGN01001523">
    <property type="protein sequence ID" value="RNA34121.1"/>
    <property type="molecule type" value="Genomic_DNA"/>
</dbReference>
<protein>
    <submittedName>
        <fullName evidence="1">Uncharacterized protein</fullName>
    </submittedName>
</protein>